<keyword evidence="1" id="KW-0489">Methyltransferase</keyword>
<dbReference type="PANTHER" id="PTHR12843">
    <property type="entry name" value="PROTEIN-LYSINE N-METHYLTRANSFERASE METTL10"/>
    <property type="match status" value="1"/>
</dbReference>
<dbReference type="EMBL" id="OENE01000035">
    <property type="protein sequence ID" value="SOU89519.1"/>
    <property type="molecule type" value="Genomic_DNA"/>
</dbReference>
<keyword evidence="1" id="KW-0808">Transferase</keyword>
<gene>
    <name evidence="1" type="ORF">TNO010_400094</name>
</gene>
<dbReference type="Proteomes" id="UP000490060">
    <property type="component" value="Unassembled WGS sequence"/>
</dbReference>
<protein>
    <submittedName>
        <fullName evidence="1">Methyltransferase</fullName>
    </submittedName>
</protein>
<dbReference type="GO" id="GO:0008168">
    <property type="term" value="F:methyltransferase activity"/>
    <property type="evidence" value="ECO:0007669"/>
    <property type="project" value="UniProtKB-KW"/>
</dbReference>
<accession>A0A2I2MAE7</accession>
<sequence>MTTNKSDCKISQHKAHWNAAYTNKSTQELGWFEEKSTKTIDLITKTGLKSTASILNIGVGSSLLIDELLAEGYTNLKANDVSEKALNILKERLGETASKVTFITDNLLAPKKLQNLAPVDLWNDRAVLHFFLEEAEQTAYFNLLKQIVADNGFVIIAVFALDGAEKCSGLPLKRYNTEMLQEKLGAEFSLITAFNYTFINPNGGERPYIYTLFQRKK</sequence>
<reference evidence="1 2" key="1">
    <citation type="submission" date="2017-11" db="EMBL/GenBank/DDBJ databases">
        <authorList>
            <person name="Duchaud E."/>
        </authorList>
    </citation>
    <scope>NUCLEOTIDE SEQUENCE [LARGE SCALE GENOMIC DNA]</scope>
    <source>
        <strain evidence="1 2">TNO010</strain>
    </source>
</reference>
<evidence type="ECO:0000313" key="2">
    <source>
        <dbReference type="Proteomes" id="UP000490060"/>
    </source>
</evidence>
<dbReference type="InterPro" id="IPR029063">
    <property type="entry name" value="SAM-dependent_MTases_sf"/>
</dbReference>
<name>A0A2I2MAE7_9FLAO</name>
<dbReference type="SUPFAM" id="SSF53335">
    <property type="entry name" value="S-adenosyl-L-methionine-dependent methyltransferases"/>
    <property type="match status" value="1"/>
</dbReference>
<dbReference type="GO" id="GO:0032259">
    <property type="term" value="P:methylation"/>
    <property type="evidence" value="ECO:0007669"/>
    <property type="project" value="UniProtKB-KW"/>
</dbReference>
<dbReference type="RefSeq" id="WP_172505746.1">
    <property type="nucleotide sequence ID" value="NZ_JAJHTT010000073.1"/>
</dbReference>
<proteinExistence type="predicted"/>
<evidence type="ECO:0000313" key="1">
    <source>
        <dbReference type="EMBL" id="SOU89519.1"/>
    </source>
</evidence>
<organism evidence="1 2">
    <name type="scientific">Tenacibaculum finnmarkense genomovar ulcerans</name>
    <dbReference type="NCBI Taxonomy" id="2781388"/>
    <lineage>
        <taxon>Bacteria</taxon>
        <taxon>Pseudomonadati</taxon>
        <taxon>Bacteroidota</taxon>
        <taxon>Flavobacteriia</taxon>
        <taxon>Flavobacteriales</taxon>
        <taxon>Flavobacteriaceae</taxon>
        <taxon>Tenacibaculum</taxon>
        <taxon>Tenacibaculum finnmarkense</taxon>
    </lineage>
</organism>
<dbReference type="Gene3D" id="3.40.50.150">
    <property type="entry name" value="Vaccinia Virus protein VP39"/>
    <property type="match status" value="1"/>
</dbReference>
<dbReference type="PANTHER" id="PTHR12843:SF5">
    <property type="entry name" value="EEF1A LYSINE METHYLTRANSFERASE 2"/>
    <property type="match status" value="1"/>
</dbReference>
<dbReference type="AlphaFoldDB" id="A0A2I2MAE7"/>